<organism evidence="2 3">
    <name type="scientific">Chengkuizengella marina</name>
    <dbReference type="NCBI Taxonomy" id="2507566"/>
    <lineage>
        <taxon>Bacteria</taxon>
        <taxon>Bacillati</taxon>
        <taxon>Bacillota</taxon>
        <taxon>Bacilli</taxon>
        <taxon>Bacillales</taxon>
        <taxon>Paenibacillaceae</taxon>
        <taxon>Chengkuizengella</taxon>
    </lineage>
</organism>
<feature type="transmembrane region" description="Helical" evidence="1">
    <location>
        <begin position="49"/>
        <end position="77"/>
    </location>
</feature>
<accession>A0A6N9Q4H9</accession>
<feature type="transmembrane region" description="Helical" evidence="1">
    <location>
        <begin position="20"/>
        <end position="43"/>
    </location>
</feature>
<dbReference type="OrthoDB" id="2653778at2"/>
<proteinExistence type="predicted"/>
<keyword evidence="1" id="KW-1133">Transmembrane helix</keyword>
<dbReference type="Proteomes" id="UP000448943">
    <property type="component" value="Unassembled WGS sequence"/>
</dbReference>
<dbReference type="EMBL" id="SIJB01000027">
    <property type="protein sequence ID" value="NBI29680.1"/>
    <property type="molecule type" value="Genomic_DNA"/>
</dbReference>
<evidence type="ECO:0000256" key="1">
    <source>
        <dbReference type="SAM" id="Phobius"/>
    </source>
</evidence>
<dbReference type="AlphaFoldDB" id="A0A6N9Q4H9"/>
<protein>
    <recommendedName>
        <fullName evidence="4">DUF3566 domain-containing protein</fullName>
    </recommendedName>
</protein>
<keyword evidence="3" id="KW-1185">Reference proteome</keyword>
<evidence type="ECO:0000313" key="2">
    <source>
        <dbReference type="EMBL" id="NBI29680.1"/>
    </source>
</evidence>
<gene>
    <name evidence="2" type="ORF">ERL59_11990</name>
</gene>
<reference evidence="2 3" key="1">
    <citation type="submission" date="2019-01" db="EMBL/GenBank/DDBJ databases">
        <title>Chengkuizengella sp. nov., isolated from deep-sea sediment of East Pacific Ocean.</title>
        <authorList>
            <person name="Yang J."/>
            <person name="Lai Q."/>
            <person name="Shao Z."/>
        </authorList>
    </citation>
    <scope>NUCLEOTIDE SEQUENCE [LARGE SCALE GENOMIC DNA]</scope>
    <source>
        <strain evidence="2 3">YPA3-1-1</strain>
    </source>
</reference>
<sequence>MQKVEFKKFTPKSVFKAIIYLLIVPSSLFIVGGLITLLVGLAIGDSAIVGMAFAIMLLYPLMFIVFYGLFGMLYAVVYNALAQKFGGLEAMIESKEDGSIEIENASNQ</sequence>
<keyword evidence="1" id="KW-0472">Membrane</keyword>
<evidence type="ECO:0008006" key="4">
    <source>
        <dbReference type="Google" id="ProtNLM"/>
    </source>
</evidence>
<keyword evidence="1" id="KW-0812">Transmembrane</keyword>
<comment type="caution">
    <text evidence="2">The sequence shown here is derived from an EMBL/GenBank/DDBJ whole genome shotgun (WGS) entry which is preliminary data.</text>
</comment>
<name>A0A6N9Q4H9_9BACL</name>
<evidence type="ECO:0000313" key="3">
    <source>
        <dbReference type="Proteomes" id="UP000448943"/>
    </source>
</evidence>
<dbReference type="RefSeq" id="WP_160646486.1">
    <property type="nucleotide sequence ID" value="NZ_SIJB01000027.1"/>
</dbReference>